<protein>
    <submittedName>
        <fullName evidence="2">NAD-dependent epimerase/dehydratase family protein</fullName>
    </submittedName>
</protein>
<dbReference type="EMBL" id="JAHRWL010000001">
    <property type="protein sequence ID" value="MBV2359553.1"/>
    <property type="molecule type" value="Genomic_DNA"/>
</dbReference>
<dbReference type="PANTHER" id="PTHR48079:SF6">
    <property type="entry name" value="NAD(P)-BINDING DOMAIN-CONTAINING PROTEIN-RELATED"/>
    <property type="match status" value="1"/>
</dbReference>
<dbReference type="InterPro" id="IPR001509">
    <property type="entry name" value="Epimerase_deHydtase"/>
</dbReference>
<dbReference type="Proteomes" id="UP001166293">
    <property type="component" value="Unassembled WGS sequence"/>
</dbReference>
<feature type="domain" description="NAD-dependent epimerase/dehydratase" evidence="1">
    <location>
        <begin position="7"/>
        <end position="217"/>
    </location>
</feature>
<dbReference type="PANTHER" id="PTHR48079">
    <property type="entry name" value="PROTEIN YEEZ"/>
    <property type="match status" value="1"/>
</dbReference>
<evidence type="ECO:0000259" key="1">
    <source>
        <dbReference type="Pfam" id="PF01370"/>
    </source>
</evidence>
<name>A0ABS6N6A1_9RHOB</name>
<keyword evidence="3" id="KW-1185">Reference proteome</keyword>
<organism evidence="2 3">
    <name type="scientific">Thalassococcus arenae</name>
    <dbReference type="NCBI Taxonomy" id="2851652"/>
    <lineage>
        <taxon>Bacteria</taxon>
        <taxon>Pseudomonadati</taxon>
        <taxon>Pseudomonadota</taxon>
        <taxon>Alphaproteobacteria</taxon>
        <taxon>Rhodobacterales</taxon>
        <taxon>Roseobacteraceae</taxon>
        <taxon>Thalassococcus</taxon>
    </lineage>
</organism>
<sequence length="324" mass="35015">MGDVTRILLTGATGFVGRATVAAARRRGIEVTAVIRSPAPAAWAGDAEIETVRADLSDPQSVDILRSAMQNAQAVIHAAAHLGGDPAAHERDTLSGTDRVLAAMNGTETRLVLVSSITVYDTMALKLGDTLTETSPLERADTARDAYTAAKLQQEEMVRASRRPAWLIRPGAVWGPGRTWHALMGFWVSRLFVRIGGEDGELPLVHVDHLAEMLVQAALTDPRGVTALNAVDDDRPSRARFVRAHRRATGWPRLVLPIGYGFWMAMTAVLSPIARHLPGLFQVPIARARLMPLHYPNTALRAALGGADRADFETVLAQSVGDHR</sequence>
<comment type="caution">
    <text evidence="2">The sequence shown here is derived from an EMBL/GenBank/DDBJ whole genome shotgun (WGS) entry which is preliminary data.</text>
</comment>
<dbReference type="InterPro" id="IPR051783">
    <property type="entry name" value="NAD(P)-dependent_oxidoreduct"/>
</dbReference>
<reference evidence="2" key="1">
    <citation type="submission" date="2021-06" db="EMBL/GenBank/DDBJ databases">
        <title>Thalassococcus sp. CAU 1522 isolated from sea sand, Republic of Korea.</title>
        <authorList>
            <person name="Kim W."/>
        </authorList>
    </citation>
    <scope>NUCLEOTIDE SEQUENCE</scope>
    <source>
        <strain evidence="2">CAU 1522</strain>
    </source>
</reference>
<evidence type="ECO:0000313" key="2">
    <source>
        <dbReference type="EMBL" id="MBV2359553.1"/>
    </source>
</evidence>
<proteinExistence type="predicted"/>
<dbReference type="RefSeq" id="WP_217777355.1">
    <property type="nucleotide sequence ID" value="NZ_JAHRWL010000001.1"/>
</dbReference>
<evidence type="ECO:0000313" key="3">
    <source>
        <dbReference type="Proteomes" id="UP001166293"/>
    </source>
</evidence>
<dbReference type="Pfam" id="PF01370">
    <property type="entry name" value="Epimerase"/>
    <property type="match status" value="1"/>
</dbReference>
<accession>A0ABS6N6A1</accession>
<gene>
    <name evidence="2" type="ORF">KUH32_07195</name>
</gene>